<dbReference type="Pfam" id="PF00395">
    <property type="entry name" value="SLH"/>
    <property type="match status" value="3"/>
</dbReference>
<evidence type="ECO:0000259" key="2">
    <source>
        <dbReference type="PROSITE" id="PS51272"/>
    </source>
</evidence>
<dbReference type="GO" id="GO:0030246">
    <property type="term" value="F:carbohydrate binding"/>
    <property type="evidence" value="ECO:0007669"/>
    <property type="project" value="InterPro"/>
</dbReference>
<feature type="domain" description="SLH" evidence="2">
    <location>
        <begin position="1027"/>
        <end position="1090"/>
    </location>
</feature>
<dbReference type="InterPro" id="IPR008964">
    <property type="entry name" value="Invasin/intimin_cell_adhesion"/>
</dbReference>
<comment type="caution">
    <text evidence="3">The sequence shown here is derived from an EMBL/GenBank/DDBJ whole genome shotgun (WGS) entry which is preliminary data.</text>
</comment>
<dbReference type="PANTHER" id="PTHR43308:SF5">
    <property type="entry name" value="S-LAYER PROTEIN _ PEPTIDOGLYCAN ENDO-BETA-N-ACETYLGLUCOSAMINIDASE"/>
    <property type="match status" value="1"/>
</dbReference>
<dbReference type="InterPro" id="IPR040751">
    <property type="entry name" value="SbsC_C"/>
</dbReference>
<organism evidence="3 4">
    <name type="scientific">Paenibacillus macerans</name>
    <name type="common">Bacillus macerans</name>
    <dbReference type="NCBI Taxonomy" id="44252"/>
    <lineage>
        <taxon>Bacteria</taxon>
        <taxon>Bacillati</taxon>
        <taxon>Bacillota</taxon>
        <taxon>Bacilli</taxon>
        <taxon>Bacillales</taxon>
        <taxon>Paenibacillaceae</taxon>
        <taxon>Paenibacillus</taxon>
    </lineage>
</organism>
<feature type="domain" description="SLH" evidence="2">
    <location>
        <begin position="1094"/>
        <end position="1154"/>
    </location>
</feature>
<feature type="domain" description="SLH" evidence="2">
    <location>
        <begin position="967"/>
        <end position="1026"/>
    </location>
</feature>
<dbReference type="Pfam" id="PF13620">
    <property type="entry name" value="CarboxypepD_reg"/>
    <property type="match status" value="1"/>
</dbReference>
<dbReference type="AlphaFoldDB" id="A0A6N8F2P6"/>
<dbReference type="InterPro" id="IPR013784">
    <property type="entry name" value="Carb-bd-like_fold"/>
</dbReference>
<dbReference type="Pfam" id="PF18316">
    <property type="entry name" value="S-l_SbsC_C"/>
    <property type="match status" value="1"/>
</dbReference>
<dbReference type="Proteomes" id="UP000442469">
    <property type="component" value="Unassembled WGS sequence"/>
</dbReference>
<dbReference type="SMART" id="SM00635">
    <property type="entry name" value="BID_2"/>
    <property type="match status" value="1"/>
</dbReference>
<dbReference type="Gene3D" id="2.60.40.1080">
    <property type="match status" value="1"/>
</dbReference>
<dbReference type="Pfam" id="PF07581">
    <property type="entry name" value="Glug"/>
    <property type="match status" value="1"/>
</dbReference>
<name>A0A6N8F2P6_PAEMA</name>
<dbReference type="Pfam" id="PF05345">
    <property type="entry name" value="He_PIG"/>
    <property type="match status" value="1"/>
</dbReference>
<dbReference type="InterPro" id="IPR015919">
    <property type="entry name" value="Cadherin-like_sf"/>
</dbReference>
<dbReference type="PANTHER" id="PTHR43308">
    <property type="entry name" value="OUTER MEMBRANE PROTEIN ALPHA-RELATED"/>
    <property type="match status" value="1"/>
</dbReference>
<protein>
    <recommendedName>
        <fullName evidence="2">SLH domain-containing protein</fullName>
    </recommendedName>
</protein>
<evidence type="ECO:0000256" key="1">
    <source>
        <dbReference type="SAM" id="MobiDB-lite"/>
    </source>
</evidence>
<dbReference type="Pfam" id="PF02368">
    <property type="entry name" value="Big_2"/>
    <property type="match status" value="1"/>
</dbReference>
<proteinExistence type="predicted"/>
<accession>A0A6N8F2P6</accession>
<dbReference type="GO" id="GO:0016020">
    <property type="term" value="C:membrane"/>
    <property type="evidence" value="ECO:0007669"/>
    <property type="project" value="InterPro"/>
</dbReference>
<dbReference type="InterPro" id="IPR013783">
    <property type="entry name" value="Ig-like_fold"/>
</dbReference>
<evidence type="ECO:0000313" key="4">
    <source>
        <dbReference type="Proteomes" id="UP000442469"/>
    </source>
</evidence>
<feature type="region of interest" description="Disordered" evidence="1">
    <location>
        <begin position="703"/>
        <end position="758"/>
    </location>
</feature>
<dbReference type="Gene3D" id="2.60.40.1120">
    <property type="entry name" value="Carboxypeptidase-like, regulatory domain"/>
    <property type="match status" value="1"/>
</dbReference>
<sequence>MTKRLSAFLALLMMFTIFEPWGIRAVRAEAVRAEAGLAPPEADGWVQISTAEQLIYIDRNQEAYLNRNLLLLGDIDLAGYGWIPFGGNEHAAFSGVFDGRGHLITGVRVIDDERENVGFFGSSTGVIKNLGVDVHIEGGAYTGGLVGLMSDGSIDRAYATGSVKGGTNADPAAVTGGLAGGAIGEITRSFSLASVVSGTAPNIYVGGLVGAQGRGGISDSYASGNVSNQTGDNYYLLSAGLVPHIVYGSVQRTYAAGHVDQSNLAGTSSSLIAGLVGLADFAGTFVADSFFDIVTTGVTAGSDPSGANARETSEMQRQSTYTDAGWDFTNTWAINPNVNGGYPYLRPAILTVELPDAVKAVSYSVSLAGFDGARGGITWSATGLPAGLSLIGTGVHTAVLQGTPAQPGTYSIDITATDAGGATDRTTLQLTVKEQAPELAAFRVGPGAVYKSVKAAAEPQGADHTFAYTLTDSADVRPLLGAELPAAAAAYRLEEDIPNVAAGQYLNVYEADLHGLIRALSSVRLAAEDIQAVVRVTGVRLEPDRLTFVLGEGPQKLAAIVEPEGATEPAVIWSSSAPGVAEVSQNGEVAPVAAGEADITVTTVDGSFAAAAKVTVTPPPATAGTVTGTVYGTGDAPLPGVTAAVYGSSATTDSQGNFTLFNIPEGKQTVSFTASGYKPYSLTVNVTAGEITDTGRIVMTVEDTAENPGGPDDPDNPTDPTDPADPGTPGSSGSSGSHRDGSSGVADKTVNAPGESAGERIYINGKEVQTAIVKETAGDGRAVTRFILDGPLLSAAFGAEREVIITVNGSDPIMVTDFPAEALRESLLRQPEGMLRIRANGASYGLPLHVMDSIPGGLVLSAAIGKQTDAAAGELQEALAGQGCQMLAAPVDFSLSLDGKELADTGAVYTERSIRLDAGVNSAKSTAVRVDANGRAHFVPSVFQAAGDGTEAFIYAPHNGTYTVVQSERTFSDVQDGHWAKSEIELLANKLVLTGGFDGRFTPDGQVTRAEFSAMLVRSLGLLEKTGPSAFNDVPEGAWYAGAVEAAVAGGLINGYPNGSFKPNSPIIREQMAVMIARAVSFAGELPGTDPLSLERFFDHSGIAGWAQEPVKQLLAAGMIEGAKNNAFAPGEFATRAQSAVLLKRMLEYLGFID</sequence>
<evidence type="ECO:0000313" key="3">
    <source>
        <dbReference type="EMBL" id="MUG25450.1"/>
    </source>
</evidence>
<dbReference type="EMBL" id="WNZZ01000025">
    <property type="protein sequence ID" value="MUG25450.1"/>
    <property type="molecule type" value="Genomic_DNA"/>
</dbReference>
<reference evidence="3 4" key="1">
    <citation type="submission" date="2019-11" db="EMBL/GenBank/DDBJ databases">
        <title>Draft genome sequences of five Paenibacillus species of dairy origin.</title>
        <authorList>
            <person name="Olajide A.M."/>
            <person name="Chen S."/>
            <person name="Lapointe G."/>
        </authorList>
    </citation>
    <scope>NUCLEOTIDE SEQUENCE [LARGE SCALE GENOMIC DNA]</scope>
    <source>
        <strain evidence="3 4">3CT49</strain>
    </source>
</reference>
<dbReference type="InterPro" id="IPR011493">
    <property type="entry name" value="GLUG"/>
</dbReference>
<dbReference type="SUPFAM" id="SSF49373">
    <property type="entry name" value="Invasin/intimin cell-adhesion fragments"/>
    <property type="match status" value="1"/>
</dbReference>
<dbReference type="SUPFAM" id="SSF49313">
    <property type="entry name" value="Cadherin-like"/>
    <property type="match status" value="1"/>
</dbReference>
<dbReference type="InterPro" id="IPR003343">
    <property type="entry name" value="Big_2"/>
</dbReference>
<dbReference type="GO" id="GO:0005509">
    <property type="term" value="F:calcium ion binding"/>
    <property type="evidence" value="ECO:0007669"/>
    <property type="project" value="InterPro"/>
</dbReference>
<dbReference type="InterPro" id="IPR001119">
    <property type="entry name" value="SLH_dom"/>
</dbReference>
<dbReference type="RefSeq" id="WP_155621069.1">
    <property type="nucleotide sequence ID" value="NZ_WNZZ01000025.1"/>
</dbReference>
<dbReference type="InterPro" id="IPR051465">
    <property type="entry name" value="Cell_Envelope_Struct_Comp"/>
</dbReference>
<dbReference type="PROSITE" id="PS51272">
    <property type="entry name" value="SLH"/>
    <property type="match status" value="3"/>
</dbReference>
<dbReference type="Gene3D" id="2.60.40.10">
    <property type="entry name" value="Immunoglobulins"/>
    <property type="match status" value="1"/>
</dbReference>
<feature type="compositionally biased region" description="Low complexity" evidence="1">
    <location>
        <begin position="718"/>
        <end position="736"/>
    </location>
</feature>
<dbReference type="SUPFAM" id="SSF49452">
    <property type="entry name" value="Starch-binding domain-like"/>
    <property type="match status" value="1"/>
</dbReference>
<dbReference type="Gene3D" id="2.160.20.110">
    <property type="match status" value="1"/>
</dbReference>
<gene>
    <name evidence="3" type="ORF">GNQ08_24085</name>
</gene>